<proteinExistence type="predicted"/>
<evidence type="ECO:0000313" key="1">
    <source>
        <dbReference type="EMBL" id="KAJ7716100.1"/>
    </source>
</evidence>
<dbReference type="EMBL" id="JARJLG010000336">
    <property type="protein sequence ID" value="KAJ7716100.1"/>
    <property type="molecule type" value="Genomic_DNA"/>
</dbReference>
<dbReference type="AlphaFoldDB" id="A0AAD7HAN0"/>
<sequence>MGGVFLVFSAPSQVRAFLFSFQEVFFLFPFWRVHRFQRRLIVHWFTPYRGLAPMRRPDLDFLRRILLALVALASPGAEVPFTFECGFLQVPVGVLVLSGLFSRPRSSPAHFPIPVRPCASRISSPLPCRGPCAIGVYAASRSSAVRSPVAKSRRRRVCELGPRGSRSGCAPPTLWLFCDEIRSHRNSSFAL</sequence>
<accession>A0AAD7HAN0</accession>
<organism evidence="1 2">
    <name type="scientific">Mycena maculata</name>
    <dbReference type="NCBI Taxonomy" id="230809"/>
    <lineage>
        <taxon>Eukaryota</taxon>
        <taxon>Fungi</taxon>
        <taxon>Dikarya</taxon>
        <taxon>Basidiomycota</taxon>
        <taxon>Agaricomycotina</taxon>
        <taxon>Agaricomycetes</taxon>
        <taxon>Agaricomycetidae</taxon>
        <taxon>Agaricales</taxon>
        <taxon>Marasmiineae</taxon>
        <taxon>Mycenaceae</taxon>
        <taxon>Mycena</taxon>
    </lineage>
</organism>
<keyword evidence="2" id="KW-1185">Reference proteome</keyword>
<protein>
    <submittedName>
        <fullName evidence="1">Uncharacterized protein</fullName>
    </submittedName>
</protein>
<name>A0AAD7HAN0_9AGAR</name>
<gene>
    <name evidence="1" type="ORF">DFH07DRAFT_356338</name>
</gene>
<dbReference type="Proteomes" id="UP001215280">
    <property type="component" value="Unassembled WGS sequence"/>
</dbReference>
<reference evidence="1" key="1">
    <citation type="submission" date="2023-03" db="EMBL/GenBank/DDBJ databases">
        <title>Massive genome expansion in bonnet fungi (Mycena s.s.) driven by repeated elements and novel gene families across ecological guilds.</title>
        <authorList>
            <consortium name="Lawrence Berkeley National Laboratory"/>
            <person name="Harder C.B."/>
            <person name="Miyauchi S."/>
            <person name="Viragh M."/>
            <person name="Kuo A."/>
            <person name="Thoen E."/>
            <person name="Andreopoulos B."/>
            <person name="Lu D."/>
            <person name="Skrede I."/>
            <person name="Drula E."/>
            <person name="Henrissat B."/>
            <person name="Morin E."/>
            <person name="Kohler A."/>
            <person name="Barry K."/>
            <person name="LaButti K."/>
            <person name="Morin E."/>
            <person name="Salamov A."/>
            <person name="Lipzen A."/>
            <person name="Mereny Z."/>
            <person name="Hegedus B."/>
            <person name="Baldrian P."/>
            <person name="Stursova M."/>
            <person name="Weitz H."/>
            <person name="Taylor A."/>
            <person name="Grigoriev I.V."/>
            <person name="Nagy L.G."/>
            <person name="Martin F."/>
            <person name="Kauserud H."/>
        </authorList>
    </citation>
    <scope>NUCLEOTIDE SEQUENCE</scope>
    <source>
        <strain evidence="1">CBHHK188m</strain>
    </source>
</reference>
<evidence type="ECO:0000313" key="2">
    <source>
        <dbReference type="Proteomes" id="UP001215280"/>
    </source>
</evidence>
<comment type="caution">
    <text evidence="1">The sequence shown here is derived from an EMBL/GenBank/DDBJ whole genome shotgun (WGS) entry which is preliminary data.</text>
</comment>